<keyword evidence="3" id="KW-1185">Reference proteome</keyword>
<evidence type="ECO:0000313" key="3">
    <source>
        <dbReference type="Proteomes" id="UP000326289"/>
    </source>
</evidence>
<feature type="region of interest" description="Disordered" evidence="1">
    <location>
        <begin position="82"/>
        <end position="123"/>
    </location>
</feature>
<dbReference type="Proteomes" id="UP000326289">
    <property type="component" value="Unassembled WGS sequence"/>
</dbReference>
<sequence>MVEQLSQRKNAPVVRVILLCWRYLFFNDLALSMIGGFTRAGIVGWGFNFRTWISYPSTMYLGNTQIHAPNLKVLDWRPLDAGDSSLGSKRNTPEDKDPWRLNGSVHASDSHQKGPLGQREFGV</sequence>
<accession>A0A5N6ILV3</accession>
<proteinExistence type="predicted"/>
<name>A0A5N6ILV3_9EURO</name>
<dbReference type="AlphaFoldDB" id="A0A5N6ILV3"/>
<evidence type="ECO:0000313" key="2">
    <source>
        <dbReference type="EMBL" id="KAB8266880.1"/>
    </source>
</evidence>
<protein>
    <submittedName>
        <fullName evidence="2">Uncharacterized protein</fullName>
    </submittedName>
</protein>
<organism evidence="2 3">
    <name type="scientific">Aspergillus minisclerotigenes</name>
    <dbReference type="NCBI Taxonomy" id="656917"/>
    <lineage>
        <taxon>Eukaryota</taxon>
        <taxon>Fungi</taxon>
        <taxon>Dikarya</taxon>
        <taxon>Ascomycota</taxon>
        <taxon>Pezizomycotina</taxon>
        <taxon>Eurotiomycetes</taxon>
        <taxon>Eurotiomycetidae</taxon>
        <taxon>Eurotiales</taxon>
        <taxon>Aspergillaceae</taxon>
        <taxon>Aspergillus</taxon>
        <taxon>Aspergillus subgen. Circumdati</taxon>
    </lineage>
</organism>
<gene>
    <name evidence="2" type="ORF">BDV30DRAFT_221172</name>
</gene>
<dbReference type="EMBL" id="ML732930">
    <property type="protein sequence ID" value="KAB8266880.1"/>
    <property type="molecule type" value="Genomic_DNA"/>
</dbReference>
<reference evidence="2 3" key="1">
    <citation type="submission" date="2019-04" db="EMBL/GenBank/DDBJ databases">
        <title>Fungal friends and foes A comparative genomics study of 23 Aspergillus species from section Flavi.</title>
        <authorList>
            <consortium name="DOE Joint Genome Institute"/>
            <person name="Kjaerbolling I."/>
            <person name="Vesth T.C."/>
            <person name="Frisvad J.C."/>
            <person name="Nybo J.L."/>
            <person name="Theobald S."/>
            <person name="Kildgaard S."/>
            <person name="Petersen T.I."/>
            <person name="Kuo A."/>
            <person name="Sato A."/>
            <person name="Lyhne E.K."/>
            <person name="Kogle M.E."/>
            <person name="Wiebenga A."/>
            <person name="Kun R.S."/>
            <person name="Lubbers R.J."/>
            <person name="Makela M.R."/>
            <person name="Barry K."/>
            <person name="Chovatia M."/>
            <person name="Clum A."/>
            <person name="Daum C."/>
            <person name="Haridas S."/>
            <person name="He G."/>
            <person name="LaButti K."/>
            <person name="Lipzen A."/>
            <person name="Mondo S."/>
            <person name="Pangilinan J."/>
            <person name="Riley R."/>
            <person name="Salamov A."/>
            <person name="Simmons B.A."/>
            <person name="Magnuson J.K."/>
            <person name="Henrissat B."/>
            <person name="Mortensen U.H."/>
            <person name="Larsen T.O."/>
            <person name="De vries R.P."/>
            <person name="Grigoriev I.V."/>
            <person name="Machida M."/>
            <person name="Baker S.E."/>
            <person name="Andersen M.R."/>
        </authorList>
    </citation>
    <scope>NUCLEOTIDE SEQUENCE [LARGE SCALE GENOMIC DNA]</scope>
    <source>
        <strain evidence="2 3">CBS 117635</strain>
    </source>
</reference>
<feature type="non-terminal residue" evidence="2">
    <location>
        <position position="123"/>
    </location>
</feature>
<evidence type="ECO:0000256" key="1">
    <source>
        <dbReference type="SAM" id="MobiDB-lite"/>
    </source>
</evidence>